<gene>
    <name evidence="2" type="ORF">PGO_130920</name>
</gene>
<accession>A0A1Y1JKJ4</accession>
<dbReference type="PANTHER" id="PTHR31596">
    <property type="entry name" value="T-CELL ACTIVATION INHIBITOR, MITOCHONDRIAL"/>
    <property type="match status" value="1"/>
</dbReference>
<dbReference type="EMBL" id="BDQF01000014">
    <property type="protein sequence ID" value="GAW82820.1"/>
    <property type="molecule type" value="Genomic_DNA"/>
</dbReference>
<keyword evidence="3" id="KW-1185">Reference proteome</keyword>
<dbReference type="GO" id="GO:0005739">
    <property type="term" value="C:mitochondrion"/>
    <property type="evidence" value="ECO:0007669"/>
    <property type="project" value="TreeGrafter"/>
</dbReference>
<evidence type="ECO:0000259" key="1">
    <source>
        <dbReference type="Pfam" id="PF14687"/>
    </source>
</evidence>
<dbReference type="Pfam" id="PF14687">
    <property type="entry name" value="DUF4460"/>
    <property type="match status" value="1"/>
</dbReference>
<evidence type="ECO:0000313" key="2">
    <source>
        <dbReference type="EMBL" id="GAW82820.1"/>
    </source>
</evidence>
<dbReference type="InterPro" id="IPR028031">
    <property type="entry name" value="DUF4460"/>
</dbReference>
<dbReference type="OrthoDB" id="423408at2759"/>
<comment type="caution">
    <text evidence="2">The sequence shown here is derived from an EMBL/GenBank/DDBJ whole genome shotgun (WGS) entry which is preliminary data.</text>
</comment>
<dbReference type="InterPro" id="IPR027986">
    <property type="entry name" value="TCAIM"/>
</dbReference>
<dbReference type="PANTHER" id="PTHR31596:SF1">
    <property type="entry name" value="T-CELL ACTIVATION INHIBITOR, MITOCHONDRIAL"/>
    <property type="match status" value="1"/>
</dbReference>
<dbReference type="RefSeq" id="XP_028545409.1">
    <property type="nucleotide sequence ID" value="XM_028689608.1"/>
</dbReference>
<dbReference type="OMA" id="PNLIFFH"/>
<sequence>MLAKLMRSINTCNNFLRSKKYEFQFVKERKYESIIFRKSIRKLLLFFYKEIHPDLTQDLPEELKKVNGESLSVLNSYIDILSSSSRSENNIFIEKKLVFFKVFENSEHQIIKGRYKNIVIKLQTLSNNLSSQEKEQITAKLIYEIRKSLDKIKNVNIFNECDNESAENLGEDLLNYEKNGKNEKRQKSYINSLWDDLTNHVKNTQALFQPSEEHTLLMQKRRSYFYYIRKKLEEKYQKINHKKRRKRKLLKVKETANKITREKFPDIEHKNYENEILDCSYKIIQNGFDPNLIFFHKDIKTVEEKKKAIENICGMHLKDDADKWLLENCLKLLKNHRTQIPLVICMDKKISLSSTFGFIYIPLEFCVNDLFNFLENNLHLARSVRRKVITTRKMEYTERNK</sequence>
<organism evidence="2 3">
    <name type="scientific">Plasmodium gonderi</name>
    <dbReference type="NCBI Taxonomy" id="77519"/>
    <lineage>
        <taxon>Eukaryota</taxon>
        <taxon>Sar</taxon>
        <taxon>Alveolata</taxon>
        <taxon>Apicomplexa</taxon>
        <taxon>Aconoidasida</taxon>
        <taxon>Haemosporida</taxon>
        <taxon>Plasmodiidae</taxon>
        <taxon>Plasmodium</taxon>
        <taxon>Plasmodium (Plasmodium)</taxon>
    </lineage>
</organism>
<name>A0A1Y1JKJ4_PLAGO</name>
<protein>
    <recommendedName>
        <fullName evidence="1">DUF4460 domain-containing protein</fullName>
    </recommendedName>
</protein>
<proteinExistence type="predicted"/>
<feature type="domain" description="DUF4460" evidence="1">
    <location>
        <begin position="36"/>
        <end position="147"/>
    </location>
</feature>
<evidence type="ECO:0000313" key="3">
    <source>
        <dbReference type="Proteomes" id="UP000195521"/>
    </source>
</evidence>
<dbReference type="Proteomes" id="UP000195521">
    <property type="component" value="Unassembled WGS sequence"/>
</dbReference>
<dbReference type="GeneID" id="39749558"/>
<reference evidence="3" key="1">
    <citation type="submission" date="2017-04" db="EMBL/GenBank/DDBJ databases">
        <title>Plasmodium gonderi genome.</title>
        <authorList>
            <person name="Arisue N."/>
            <person name="Honma H."/>
            <person name="Kawai S."/>
            <person name="Tougan T."/>
            <person name="Tanabe K."/>
            <person name="Horii T."/>
        </authorList>
    </citation>
    <scope>NUCLEOTIDE SEQUENCE [LARGE SCALE GENOMIC DNA]</scope>
    <source>
        <strain evidence="3">ATCC 30045</strain>
    </source>
</reference>
<dbReference type="AlphaFoldDB" id="A0A1Y1JKJ4"/>